<gene>
    <name evidence="1" type="ORF">SAMN06265220_101615</name>
</gene>
<dbReference type="Proteomes" id="UP000319267">
    <property type="component" value="Unassembled WGS sequence"/>
</dbReference>
<protein>
    <submittedName>
        <fullName evidence="1">Uncharacterized protein</fullName>
    </submittedName>
</protein>
<organism evidence="1 2">
    <name type="scientific">Flavobacterium nitrogenifigens</name>
    <dbReference type="NCBI Taxonomy" id="1617283"/>
    <lineage>
        <taxon>Bacteria</taxon>
        <taxon>Pseudomonadati</taxon>
        <taxon>Bacteroidota</taxon>
        <taxon>Flavobacteriia</taxon>
        <taxon>Flavobacteriales</taxon>
        <taxon>Flavobacteriaceae</taxon>
        <taxon>Flavobacterium</taxon>
    </lineage>
</organism>
<keyword evidence="2" id="KW-1185">Reference proteome</keyword>
<proteinExistence type="predicted"/>
<dbReference type="AlphaFoldDB" id="A0A521B2S1"/>
<dbReference type="EMBL" id="FXTQ01000001">
    <property type="protein sequence ID" value="SMO41335.1"/>
    <property type="molecule type" value="Genomic_DNA"/>
</dbReference>
<evidence type="ECO:0000313" key="1">
    <source>
        <dbReference type="EMBL" id="SMO41335.1"/>
    </source>
</evidence>
<accession>A0A521B2S1</accession>
<sequence length="29" mass="3653">MILWFLMPIIDDLLKFYRLNDTDYENNVF</sequence>
<name>A0A521B2S1_9FLAO</name>
<evidence type="ECO:0000313" key="2">
    <source>
        <dbReference type="Proteomes" id="UP000319267"/>
    </source>
</evidence>
<reference evidence="1 2" key="1">
    <citation type="submission" date="2017-05" db="EMBL/GenBank/DDBJ databases">
        <authorList>
            <person name="Varghese N."/>
            <person name="Submissions S."/>
        </authorList>
    </citation>
    <scope>NUCLEOTIDE SEQUENCE [LARGE SCALE GENOMIC DNA]</scope>
    <source>
        <strain evidence="1 2">DSM 29982</strain>
    </source>
</reference>